<dbReference type="Proteomes" id="UP001213681">
    <property type="component" value="Unassembled WGS sequence"/>
</dbReference>
<name>A0AAD6CBH7_9EURO</name>
<organism evidence="2 3">
    <name type="scientific">Penicillium daleae</name>
    <dbReference type="NCBI Taxonomy" id="63821"/>
    <lineage>
        <taxon>Eukaryota</taxon>
        <taxon>Fungi</taxon>
        <taxon>Dikarya</taxon>
        <taxon>Ascomycota</taxon>
        <taxon>Pezizomycotina</taxon>
        <taxon>Eurotiomycetes</taxon>
        <taxon>Eurotiomycetidae</taxon>
        <taxon>Eurotiales</taxon>
        <taxon>Aspergillaceae</taxon>
        <taxon>Penicillium</taxon>
    </lineage>
</organism>
<comment type="caution">
    <text evidence="2">The sequence shown here is derived from an EMBL/GenBank/DDBJ whole genome shotgun (WGS) entry which is preliminary data.</text>
</comment>
<dbReference type="EMBL" id="JAPVEA010000002">
    <property type="protein sequence ID" value="KAJ5460062.1"/>
    <property type="molecule type" value="Genomic_DNA"/>
</dbReference>
<keyword evidence="3" id="KW-1185">Reference proteome</keyword>
<evidence type="ECO:0000313" key="2">
    <source>
        <dbReference type="EMBL" id="KAJ5460062.1"/>
    </source>
</evidence>
<evidence type="ECO:0000256" key="1">
    <source>
        <dbReference type="SAM" id="MobiDB-lite"/>
    </source>
</evidence>
<sequence>MQLIHGSGDRRLLEDIENNRLHWRFCLRARTASLAPLEAQQHTQSKADSVPVNTEVEMGDGETNNGLARKSPPREVWSPGVLESPLGNSGLQITLALSNCDNHQIAHLRLNVGGSQSSPYLWLPPPPARESLVLTFSFCAGATGGNG</sequence>
<dbReference type="AlphaFoldDB" id="A0AAD6CBH7"/>
<evidence type="ECO:0000313" key="3">
    <source>
        <dbReference type="Proteomes" id="UP001213681"/>
    </source>
</evidence>
<gene>
    <name evidence="2" type="ORF">N7458_001614</name>
</gene>
<reference evidence="2" key="1">
    <citation type="submission" date="2022-12" db="EMBL/GenBank/DDBJ databases">
        <authorList>
            <person name="Petersen C."/>
        </authorList>
    </citation>
    <scope>NUCLEOTIDE SEQUENCE</scope>
    <source>
        <strain evidence="2">IBT 16125</strain>
    </source>
</reference>
<accession>A0AAD6CBH7</accession>
<dbReference type="RefSeq" id="XP_056769104.1">
    <property type="nucleotide sequence ID" value="XM_056904997.1"/>
</dbReference>
<reference evidence="2" key="2">
    <citation type="journal article" date="2023" name="IMA Fungus">
        <title>Comparative genomic study of the Penicillium genus elucidates a diverse pangenome and 15 lateral gene transfer events.</title>
        <authorList>
            <person name="Petersen C."/>
            <person name="Sorensen T."/>
            <person name="Nielsen M.R."/>
            <person name="Sondergaard T.E."/>
            <person name="Sorensen J.L."/>
            <person name="Fitzpatrick D.A."/>
            <person name="Frisvad J.C."/>
            <person name="Nielsen K.L."/>
        </authorList>
    </citation>
    <scope>NUCLEOTIDE SEQUENCE</scope>
    <source>
        <strain evidence="2">IBT 16125</strain>
    </source>
</reference>
<dbReference type="GeneID" id="81595240"/>
<feature type="region of interest" description="Disordered" evidence="1">
    <location>
        <begin position="58"/>
        <end position="81"/>
    </location>
</feature>
<protein>
    <submittedName>
        <fullName evidence="2">Uncharacterized protein</fullName>
    </submittedName>
</protein>
<proteinExistence type="predicted"/>